<dbReference type="GO" id="GO:0034198">
    <property type="term" value="P:cellular response to amino acid starvation"/>
    <property type="evidence" value="ECO:0007669"/>
    <property type="project" value="TreeGrafter"/>
</dbReference>
<dbReference type="InterPro" id="IPR057546">
    <property type="entry name" value="HEAT_GCN1"/>
</dbReference>
<name>A0AAF0AWF3_9SCHI</name>
<dbReference type="Pfam" id="PF24916">
    <property type="entry name" value="HEAT_GCN1_fung"/>
    <property type="match status" value="1"/>
</dbReference>
<feature type="domain" description="TOG" evidence="5">
    <location>
        <begin position="1351"/>
        <end position="1580"/>
    </location>
</feature>
<dbReference type="InterPro" id="IPR016024">
    <property type="entry name" value="ARM-type_fold"/>
</dbReference>
<dbReference type="InterPro" id="IPR021133">
    <property type="entry name" value="HEAT_type_2"/>
</dbReference>
<dbReference type="Pfam" id="PF24984">
    <property type="entry name" value="HEAT_EF3_GNC1"/>
    <property type="match status" value="1"/>
</dbReference>
<evidence type="ECO:0000256" key="2">
    <source>
        <dbReference type="ARBA" id="ARBA00022737"/>
    </source>
</evidence>
<dbReference type="GO" id="GO:1904688">
    <property type="term" value="P:regulation of cytoplasmic translational initiation"/>
    <property type="evidence" value="ECO:0007669"/>
    <property type="project" value="UniProtKB-ARBA"/>
</dbReference>
<dbReference type="GO" id="GO:0030295">
    <property type="term" value="F:protein kinase activator activity"/>
    <property type="evidence" value="ECO:0007669"/>
    <property type="project" value="UniProtKB-ARBA"/>
</dbReference>
<dbReference type="InterPro" id="IPR056810">
    <property type="entry name" value="GNC1-like_N"/>
</dbReference>
<dbReference type="SUPFAM" id="SSF48371">
    <property type="entry name" value="ARM repeat"/>
    <property type="match status" value="4"/>
</dbReference>
<evidence type="ECO:0000256" key="1">
    <source>
        <dbReference type="ARBA" id="ARBA00007366"/>
    </source>
</evidence>
<dbReference type="GeneID" id="80876223"/>
<dbReference type="Pfam" id="PF12074">
    <property type="entry name" value="Gcn1_N"/>
    <property type="match status" value="1"/>
</dbReference>
<dbReference type="Proteomes" id="UP001212411">
    <property type="component" value="Chromosome 2"/>
</dbReference>
<dbReference type="PANTHER" id="PTHR23346:SF7">
    <property type="entry name" value="STALLED RIBOSOME SENSOR GCN1"/>
    <property type="match status" value="1"/>
</dbReference>
<dbReference type="PANTHER" id="PTHR23346">
    <property type="entry name" value="TRANSLATIONAL ACTIVATOR GCN1-RELATED"/>
    <property type="match status" value="1"/>
</dbReference>
<organism evidence="6 7">
    <name type="scientific">Schizosaccharomyces osmophilus</name>
    <dbReference type="NCBI Taxonomy" id="2545709"/>
    <lineage>
        <taxon>Eukaryota</taxon>
        <taxon>Fungi</taxon>
        <taxon>Dikarya</taxon>
        <taxon>Ascomycota</taxon>
        <taxon>Taphrinomycotina</taxon>
        <taxon>Schizosaccharomycetes</taxon>
        <taxon>Schizosaccharomycetales</taxon>
        <taxon>Schizosaccharomycetaceae</taxon>
        <taxon>Schizosaccharomyces</taxon>
    </lineage>
</organism>
<evidence type="ECO:0000256" key="3">
    <source>
        <dbReference type="ARBA" id="ARBA00072275"/>
    </source>
</evidence>
<feature type="repeat" description="HEAT" evidence="4">
    <location>
        <begin position="1521"/>
        <end position="1559"/>
    </location>
</feature>
<evidence type="ECO:0000313" key="7">
    <source>
        <dbReference type="Proteomes" id="UP001212411"/>
    </source>
</evidence>
<dbReference type="FunFam" id="1.25.10.10:FF:000090">
    <property type="entry name" value="eIF-2-alpha kinase activator GCN1"/>
    <property type="match status" value="1"/>
</dbReference>
<dbReference type="RefSeq" id="XP_056038869.1">
    <property type="nucleotide sequence ID" value="XM_056181534.1"/>
</dbReference>
<proteinExistence type="inferred from homology"/>
<feature type="repeat" description="HEAT" evidence="4">
    <location>
        <begin position="1987"/>
        <end position="2024"/>
    </location>
</feature>
<keyword evidence="2" id="KW-0677">Repeat</keyword>
<protein>
    <recommendedName>
        <fullName evidence="3">eIF-2-alpha kinase activator GCN1</fullName>
    </recommendedName>
</protein>
<evidence type="ECO:0000259" key="5">
    <source>
        <dbReference type="SMART" id="SM01349"/>
    </source>
</evidence>
<feature type="repeat" description="HEAT" evidence="4">
    <location>
        <begin position="1442"/>
        <end position="1478"/>
    </location>
</feature>
<sequence length="2671" mass="296800">MTVEGPGMEAFQNEKKTLYSTLISSETVVAFLGTKKVMLDILRHVNQINDIDEKSIVAIIDNIMEVLPRNVSRECRLELCATLVHITKLSPSIALTTLLHRLQGTSTRLERIPSSSISVSFNALIWVNCILSNLPSNEMKYWMLEFLPIQSQFLNAVVQNGKPAIVRSALQTTRRCYRSLFLSQLNDLSSFIPFLLNETKTALVLPKALPLYGVILGTCYFFQLSSAPRTLASENIDFLVKMIPQHVLAAKPALPSSSVEGFCYSIGLLLSLDKLSNDLLPSIEKALLRSPELVFAGILSSLAIGFSDSGKDASSILLSKLHDAFASNLKSSNATVRQNCFQTFSVLCKHAKDPKVLMDVALKLAFALKTNKVTSNEHRNLYIECLSHLSVEEVDSASLLKEVLPLFMKVQESSFYHLAAVVIRNIKSLLLSNSSLDKSVYDFLSKSLDKPAAYERQHWILVLADLVWDLQANKSSQLELTNFYLEHLNKSSQAALSNSTIALQNGSILAPVVYLCLMNKKQTDEDITKLKFAGDLQTLLNGLVGSTNGESILFSSKITNKLTTDQAKLWWIRGLCTFASAYDKDLTDDLASSWFQSLINLFNFSGNQTSRVAFEALRTAVLVNPGLRKTICSQLWNLHYQAESAKKDEKFDENSNKKLIQLLKSILLAISSDVSNVGSKELVDYDCYLIELLFLSFAYVDQFDWIQLCQLSHRDPATLVTERVHDIVNYIETTLSTNVRSEKEKAMISSISMILFVAPETATPFFVSLFRDQLVNLKLTNVSDMEYEIWKTPNGVLWDNVLEKKSNKIDKNTKDYETKRWEAEVRAKQAERKPMKLNKDQQALVDSQLEKESRIRQSVNNLVASLERGLEIIQSMGMAVQLFPGLWIEEAVDVLIFGKILQSSTPFTGNLALEVFKLVVTASGLPSRLGESAYSDSLALTLLNSLNTSSNVNEDVVDSFLYKVRFATEQAYFEPETFSCIFPLINKLCYENATKDDEKSTERLLLAIEMLGFQAPYSSSLRGMRAIFLRALLHLLETVPAHYQDVKNSLLSLVQGINTSYTDSELNTLLEHTCHNESSVRSAVLQSLQVLDLTQFSFIKEIFLELYDENESNAAAAHQISTQNGLDANEDSYSELLPLLNVKSNYLHTLVGKSFVDLIDEFEDFSSVLPKKLMEMYNKNALPSPPEYDEYGIIKKETIGRDLGIVTREGVSIVFVHISQYVSSNLLVPCLEFLLSSVQSDAQIPVTDSSFIVASNMLEAGKQSIIAFGSYQVEALMELFETKLNVDTLPTEANDRLREATVVLFGTVAQHLQENDQRLIVVLENLISALSTPSESVQLAVASCISPLIKKLLPKAKEYYDHLANSLMNASSFAERKGTAYGLAGLIKGLGIKAFKDFDIMDQLRESMTNRQNPAIRQGALFCVEAFSRTLGIYFEPYLPDLLPLLLSSFGDSANEVREATLEAVKHIMSQLSAYGVKLLLPSLLEGLNDYNWRSKRASVEILGLMSYMAPKQLSVSLPTIVPKLTEVLTDSHSQVRNTANNSLLRFGEVISNPEIQNLVPVLLNALSDCTRYTDDALSAILKTAFVHYLDSPSLALVIPIIQYGMRERNASTKRQSAKIFGLMASLTEPENLAIYLDPLMPRLREVLIDPVPDTRATAAKALGSLMEKLGETKFPTLIPELFNVLRSECSEVDRQGAAQGLSEVLSGLGLTRLEDVLPEILQNTSSPTAYIRESFISLLIYLPATFGARFQPYLARAIPPILSGLADESELVQTASLRAAKMIVNNYATRAVDLLLPELEKGLFDDNWRIRLSSVQLVGDLIYKLAGINKKTLQEETDESEEGARTDVNRKALLETIGSERHDRVLSSLYILRQDIAAAVRTHAQQIWKNIVVNTPRTVRDIISTLTTLIIGNLNSTGNDRRAMCVKSLGDLSKKAGFDVLSQLLPSLKDGLESSDRQNRIGVCIALQELISSTSQDQLVIYSGQFVYSVREALMDSDLEVREAAAEAFDTLQTVVGDRAVDEVLPELLKLLESDDKSEYALSALKEIIARRSTSIFPVLIPTLIKQPITAFNARALASLAQAAGSTLNRRLPSILNALMESILVAKDDTLQSLEESVDTIILSIKDQEGLTVLMAHLYSFTENEDYKKRLFAAKHMLTFFQNSKLDYFRFVPDWISHLVRLFEDRSSEVIAAAVAAQNALTSSMRKDRIESVISITYKSLHDVGVHDTTLPAFELPQGISSVLPIFLHGLMHGTNEQREQSALGVADIVTRTESNKLRPYVTQITGPLIRIIGERFPVEVKSAILYTLNIILSKIPTFLRPFLPQLQRTFAKCLGDPSSEVIRSRAATALGTLITLQTRLAPIVTELVSGARTPDAGVRKAMLNALFAVVSKSGQNMNEASADSVDQLLRELSSETNEYMIICAKMYGALFNQLTDTRARQLLDTKVFSVEALDEYSILVLNAVIKYGSKKIIDLGLSESVCQAISDACQQTETYITENAVLAAGKALLADIPQNFNESKTLFEALRVSIEVSPSGSQDAKRLSLVIIRILSKEKYDIVRPHLNVLAPAVFSCIRAITIPIKLASEAAFLAMFKLVDDDSIINKYMETLEGNRARSFSDYTRRVAFKLAAGERDRIASGSGRVQLEEREDLAEITAVGRDNEVVSNESW</sequence>
<dbReference type="Pfam" id="PF24993">
    <property type="entry name" value="GNC1_N"/>
    <property type="match status" value="1"/>
</dbReference>
<accession>A0AAF0AWF3</accession>
<dbReference type="InterPro" id="IPR011989">
    <property type="entry name" value="ARM-like"/>
</dbReference>
<feature type="repeat" description="HEAT" evidence="4">
    <location>
        <begin position="1640"/>
        <end position="1678"/>
    </location>
</feature>
<dbReference type="Pfam" id="PF25801">
    <property type="entry name" value="HEAT_GCN1_C_2"/>
    <property type="match status" value="1"/>
</dbReference>
<evidence type="ECO:0000256" key="4">
    <source>
        <dbReference type="PROSITE-ProRule" id="PRU00103"/>
    </source>
</evidence>
<dbReference type="Pfam" id="PF24987">
    <property type="entry name" value="HEAT_EF3_N"/>
    <property type="match status" value="2"/>
</dbReference>
<dbReference type="PROSITE" id="PS50077">
    <property type="entry name" value="HEAT_REPEAT"/>
    <property type="match status" value="4"/>
</dbReference>
<dbReference type="KEGG" id="som:SOMG_02743"/>
<gene>
    <name evidence="6" type="primary">gcn1</name>
    <name evidence="6" type="ORF">SOMG_02743</name>
</gene>
<dbReference type="InterPro" id="IPR022716">
    <property type="entry name" value="Gcn1_N"/>
</dbReference>
<reference evidence="6 7" key="1">
    <citation type="journal article" date="2023" name="G3 (Bethesda)">
        <title>A high-quality reference genome for the fission yeast Schizosaccharomyces osmophilus.</title>
        <authorList>
            <person name="Jia G.S."/>
            <person name="Zhang W.C."/>
            <person name="Liang Y."/>
            <person name="Liu X.H."/>
            <person name="Rhind N."/>
            <person name="Pidoux A."/>
            <person name="Brysch-Herzberg M."/>
            <person name="Du L.L."/>
        </authorList>
    </citation>
    <scope>NUCLEOTIDE SEQUENCE [LARGE SCALE GENOMIC DNA]</scope>
    <source>
        <strain evidence="6 7">CBS 15793</strain>
    </source>
</reference>
<dbReference type="Gene3D" id="1.25.10.10">
    <property type="entry name" value="Leucine-rich Repeat Variant"/>
    <property type="match status" value="5"/>
</dbReference>
<evidence type="ECO:0000313" key="6">
    <source>
        <dbReference type="EMBL" id="WBW74626.1"/>
    </source>
</evidence>
<keyword evidence="7" id="KW-1185">Reference proteome</keyword>
<dbReference type="InterPro" id="IPR034085">
    <property type="entry name" value="TOG"/>
</dbReference>
<dbReference type="Pfam" id="PF23271">
    <property type="entry name" value="HEAT_GCN1"/>
    <property type="match status" value="1"/>
</dbReference>
<dbReference type="EMBL" id="CP115612">
    <property type="protein sequence ID" value="WBW74626.1"/>
    <property type="molecule type" value="Genomic_DNA"/>
</dbReference>
<dbReference type="GO" id="GO:0005829">
    <property type="term" value="C:cytosol"/>
    <property type="evidence" value="ECO:0007669"/>
    <property type="project" value="TreeGrafter"/>
</dbReference>
<dbReference type="SMART" id="SM01349">
    <property type="entry name" value="TOG"/>
    <property type="match status" value="1"/>
</dbReference>
<dbReference type="InterPro" id="IPR056809">
    <property type="entry name" value="HEAT_GCN1_fung"/>
</dbReference>
<comment type="similarity">
    <text evidence="1">Belongs to the GCN1 family.</text>
</comment>